<evidence type="ECO:0000313" key="2">
    <source>
        <dbReference type="EMBL" id="RLV58137.1"/>
    </source>
</evidence>
<proteinExistence type="predicted"/>
<gene>
    <name evidence="2" type="ORF">D5018_18860</name>
</gene>
<dbReference type="Pfam" id="PF14104">
    <property type="entry name" value="DUF4277"/>
    <property type="match status" value="1"/>
</dbReference>
<dbReference type="RefSeq" id="WP_121840536.1">
    <property type="nucleotide sequence ID" value="NZ_ML014843.1"/>
</dbReference>
<accession>A0A3L8PRU3</accession>
<dbReference type="EMBL" id="QZEI01000094">
    <property type="protein sequence ID" value="RLV58137.1"/>
    <property type="molecule type" value="Genomic_DNA"/>
</dbReference>
<reference evidence="2 3" key="1">
    <citation type="submission" date="2018-09" db="EMBL/GenBank/DDBJ databases">
        <title>Phylogeny of the Shewanellaceae, and recommendation for two new genera, Pseudoshewanella and Parashewanella.</title>
        <authorList>
            <person name="Wang G."/>
        </authorList>
    </citation>
    <scope>NUCLEOTIDE SEQUENCE [LARGE SCALE GENOMIC DNA]</scope>
    <source>
        <strain evidence="2 3">C51</strain>
    </source>
</reference>
<dbReference type="OrthoDB" id="5654337at2"/>
<name>A0A3L8PRU3_9GAMM</name>
<dbReference type="PANTHER" id="PTHR34614:SF2">
    <property type="entry name" value="TRANSPOSASE IS4-LIKE DOMAIN-CONTAINING PROTEIN"/>
    <property type="match status" value="1"/>
</dbReference>
<dbReference type="Proteomes" id="UP000281474">
    <property type="component" value="Unassembled WGS sequence"/>
</dbReference>
<feature type="domain" description="DUF4277" evidence="1">
    <location>
        <begin position="7"/>
        <end position="99"/>
    </location>
</feature>
<keyword evidence="3" id="KW-1185">Reference proteome</keyword>
<evidence type="ECO:0000259" key="1">
    <source>
        <dbReference type="Pfam" id="PF14104"/>
    </source>
</evidence>
<dbReference type="InterPro" id="IPR025457">
    <property type="entry name" value="DUF4277"/>
</dbReference>
<comment type="caution">
    <text evidence="2">The sequence shown here is derived from an EMBL/GenBank/DDBJ whole genome shotgun (WGS) entry which is preliminary data.</text>
</comment>
<protein>
    <submittedName>
        <fullName evidence="2">DUF4277 domain-containing protein</fullName>
    </submittedName>
</protein>
<evidence type="ECO:0000313" key="3">
    <source>
        <dbReference type="Proteomes" id="UP000281474"/>
    </source>
</evidence>
<dbReference type="AlphaFoldDB" id="A0A3L8PRU3"/>
<organism evidence="2 3">
    <name type="scientific">Parashewanella curva</name>
    <dbReference type="NCBI Taxonomy" id="2338552"/>
    <lineage>
        <taxon>Bacteria</taxon>
        <taxon>Pseudomonadati</taxon>
        <taxon>Pseudomonadota</taxon>
        <taxon>Gammaproteobacteria</taxon>
        <taxon>Alteromonadales</taxon>
        <taxon>Shewanellaceae</taxon>
        <taxon>Parashewanella</taxon>
    </lineage>
</organism>
<dbReference type="PANTHER" id="PTHR34614">
    <property type="match status" value="1"/>
</dbReference>
<sequence>MPSPSYSIKNIDHLGLVAALCKDLKIAEMIDAVIPKQADCNVTHGQALVAMILNGLGFHSGTLHMFSEYFKSKPTERLIGQGVLPEHLTDDVLGRCLDA</sequence>